<dbReference type="InterPro" id="IPR029058">
    <property type="entry name" value="AB_hydrolase_fold"/>
</dbReference>
<dbReference type="Proteomes" id="UP000324974">
    <property type="component" value="Chromosome"/>
</dbReference>
<protein>
    <submittedName>
        <fullName evidence="4">Alpha/beta hydrolase</fullName>
    </submittedName>
</protein>
<keyword evidence="1 3" id="KW-0732">Signal</keyword>
<feature type="signal peptide" evidence="3">
    <location>
        <begin position="1"/>
        <end position="27"/>
    </location>
</feature>
<dbReference type="GO" id="GO:0016787">
    <property type="term" value="F:hydrolase activity"/>
    <property type="evidence" value="ECO:0007669"/>
    <property type="project" value="UniProtKB-KW"/>
</dbReference>
<dbReference type="SUPFAM" id="SSF53474">
    <property type="entry name" value="alpha/beta-Hydrolases"/>
    <property type="match status" value="1"/>
</dbReference>
<dbReference type="RefSeq" id="WP_149112939.1">
    <property type="nucleotide sequence ID" value="NZ_CP042425.1"/>
</dbReference>
<evidence type="ECO:0000313" key="5">
    <source>
        <dbReference type="Proteomes" id="UP000324974"/>
    </source>
</evidence>
<gene>
    <name evidence="4" type="ORF">PX52LOC_05452</name>
</gene>
<dbReference type="InterPro" id="IPR050955">
    <property type="entry name" value="Plant_Biomass_Hydrol_Est"/>
</dbReference>
<sequence length="839" mass="94597">MSRRSFRRSSMLAVLFLAGLTTLTASAVDRVIFRDGFYIEGTLFKEQEQINDPVNGFMLKVPKVKGFDVIDDGLRWWIFSRHQKQAVEVQKDIKGLEDLKEYTRDAFPNAVMQDLPAMAQFKAPNFDEKWQRKFRLNLPNGSFDEMQQVIRVLGPQRMVIVSKSHRWNPYISTRELGPEAIRSLLTTHPDLDDKGKPDPTKRLLIANFFYQGDFLDAARAEVARAKKDIPGTWTKEQTETLDKLEASLSKAEAKLVVDELEVAKQAARYEGGKQLLARFDAKSATAELTNRFTKLRAELEIVQPAYEKTKRLLAASVERMSGMKVLPAGAAGGGLGAFAALKQLPEQSQKLIVAGTHVVAELHPDNADRIDIFRKLAEDTDRQTAAGKSGKRPDELIALAISGWVMGPNGADNNAENALHLWQWRETLLAYQNETILNKRRALFHQMQKTGKAVTPDVVSQLIKYLPPPQPDDLVNRGGVLIPPSSQVAAGIYRRNTGPVAAAAAGVDYLVRLPAEYHHGRSYPLIVALSHATMPPEEMISRLSYEADRNGFILAAPLWINGFDQAYDWTGDQHYKVLDTVRDLMRHYQVDNDRVSLFGFAQGANFAMDVGSSHPDLFAGLLAMGPTPRWAPNFLHYWRNCQKLPVYVALGAMAGSGLENTRKIYEEWVFRGYPGIASVYRGRATEWFSGDLHLMFDWLRVKKRITGTGVLRLNNAAAIEPFMTMRKEDNRFYWVGSDEINVQNLQNGRKGGFTPAEIKADIFQGNEIKITSRGLKTVTVCLDREMIDWTKPVKVRINSDIPRGYKAQVLKQDLEFMLEQFYEHGDRSLLFLNKLVLTP</sequence>
<proteinExistence type="predicted"/>
<reference evidence="5" key="1">
    <citation type="submission" date="2019-08" db="EMBL/GenBank/DDBJ databases">
        <title>Limnoglobus roseus gen. nov., sp. nov., a novel freshwater planctomycete with a giant genome from the family Gemmataceae.</title>
        <authorList>
            <person name="Kulichevskaya I.S."/>
            <person name="Naumoff D.G."/>
            <person name="Miroshnikov K."/>
            <person name="Ivanova A."/>
            <person name="Philippov D.A."/>
            <person name="Hakobyan A."/>
            <person name="Rijpstra I.C."/>
            <person name="Sinninghe Damste J.S."/>
            <person name="Liesack W."/>
            <person name="Dedysh S.N."/>
        </authorList>
    </citation>
    <scope>NUCLEOTIDE SEQUENCE [LARGE SCALE GENOMIC DNA]</scope>
    <source>
        <strain evidence="5">PX52</strain>
    </source>
</reference>
<dbReference type="KEGG" id="lrs:PX52LOC_05452"/>
<keyword evidence="5" id="KW-1185">Reference proteome</keyword>
<evidence type="ECO:0000256" key="1">
    <source>
        <dbReference type="ARBA" id="ARBA00022729"/>
    </source>
</evidence>
<dbReference type="EMBL" id="CP042425">
    <property type="protein sequence ID" value="QEL18427.1"/>
    <property type="molecule type" value="Genomic_DNA"/>
</dbReference>
<evidence type="ECO:0000313" key="4">
    <source>
        <dbReference type="EMBL" id="QEL18427.1"/>
    </source>
</evidence>
<dbReference type="PANTHER" id="PTHR43037:SF1">
    <property type="entry name" value="BLL1128 PROTEIN"/>
    <property type="match status" value="1"/>
</dbReference>
<organism evidence="4 5">
    <name type="scientific">Limnoglobus roseus</name>
    <dbReference type="NCBI Taxonomy" id="2598579"/>
    <lineage>
        <taxon>Bacteria</taxon>
        <taxon>Pseudomonadati</taxon>
        <taxon>Planctomycetota</taxon>
        <taxon>Planctomycetia</taxon>
        <taxon>Gemmatales</taxon>
        <taxon>Gemmataceae</taxon>
        <taxon>Limnoglobus</taxon>
    </lineage>
</organism>
<keyword evidence="4" id="KW-0378">Hydrolase</keyword>
<dbReference type="AlphaFoldDB" id="A0A5C1AJR6"/>
<evidence type="ECO:0000256" key="3">
    <source>
        <dbReference type="SAM" id="SignalP"/>
    </source>
</evidence>
<keyword evidence="2" id="KW-0175">Coiled coil</keyword>
<feature type="coiled-coil region" evidence="2">
    <location>
        <begin position="234"/>
        <end position="261"/>
    </location>
</feature>
<name>A0A5C1AJR6_9BACT</name>
<evidence type="ECO:0000256" key="2">
    <source>
        <dbReference type="SAM" id="Coils"/>
    </source>
</evidence>
<dbReference type="Gene3D" id="3.40.50.1820">
    <property type="entry name" value="alpha/beta hydrolase"/>
    <property type="match status" value="1"/>
</dbReference>
<dbReference type="PANTHER" id="PTHR43037">
    <property type="entry name" value="UNNAMED PRODUCT-RELATED"/>
    <property type="match status" value="1"/>
</dbReference>
<feature type="chain" id="PRO_5022858863" evidence="3">
    <location>
        <begin position="28"/>
        <end position="839"/>
    </location>
</feature>
<accession>A0A5C1AJR6</accession>
<dbReference type="OrthoDB" id="1955879at2"/>